<evidence type="ECO:0000313" key="2">
    <source>
        <dbReference type="Proteomes" id="UP000032066"/>
    </source>
</evidence>
<reference evidence="1 2" key="1">
    <citation type="submission" date="2015-02" db="EMBL/GenBank/DDBJ databases">
        <title>Draft genome sequence of Kitasatospora griseola MF730-N6, a bafilomycin, terpentecin and satosporin producer.</title>
        <authorList>
            <person name="Arens J.C."/>
            <person name="Haltli B."/>
            <person name="Kerr R.G."/>
        </authorList>
    </citation>
    <scope>NUCLEOTIDE SEQUENCE [LARGE SCALE GENOMIC DNA]</scope>
    <source>
        <strain evidence="1 2">MF730-N6</strain>
    </source>
</reference>
<dbReference type="Proteomes" id="UP000032066">
    <property type="component" value="Unassembled WGS sequence"/>
</dbReference>
<dbReference type="OrthoDB" id="9777890at2"/>
<evidence type="ECO:0000313" key="1">
    <source>
        <dbReference type="EMBL" id="KIQ62764.1"/>
    </source>
</evidence>
<dbReference type="PATRIC" id="fig|2064.6.peg.5915"/>
<dbReference type="Gene3D" id="3.40.50.300">
    <property type="entry name" value="P-loop containing nucleotide triphosphate hydrolases"/>
    <property type="match status" value="1"/>
</dbReference>
<accession>A0A0D0PJU0</accession>
<dbReference type="Pfam" id="PF13469">
    <property type="entry name" value="Sulfotransfer_3"/>
    <property type="match status" value="1"/>
</dbReference>
<gene>
    <name evidence="1" type="ORF">TR51_27870</name>
</gene>
<dbReference type="SUPFAM" id="SSF52540">
    <property type="entry name" value="P-loop containing nucleoside triphosphate hydrolases"/>
    <property type="match status" value="1"/>
</dbReference>
<proteinExistence type="predicted"/>
<dbReference type="AlphaFoldDB" id="A0A0D0PJU0"/>
<dbReference type="RefSeq" id="WP_043915007.1">
    <property type="nucleotide sequence ID" value="NZ_JBFBDQ010000002.1"/>
</dbReference>
<comment type="caution">
    <text evidence="1">The sequence shown here is derived from an EMBL/GenBank/DDBJ whole genome shotgun (WGS) entry which is preliminary data.</text>
</comment>
<dbReference type="InterPro" id="IPR027417">
    <property type="entry name" value="P-loop_NTPase"/>
</dbReference>
<dbReference type="EMBL" id="JXZB01000004">
    <property type="protein sequence ID" value="KIQ62764.1"/>
    <property type="molecule type" value="Genomic_DNA"/>
</dbReference>
<organism evidence="1 2">
    <name type="scientific">Kitasatospora griseola</name>
    <name type="common">Streptomyces griseolosporeus</name>
    <dbReference type="NCBI Taxonomy" id="2064"/>
    <lineage>
        <taxon>Bacteria</taxon>
        <taxon>Bacillati</taxon>
        <taxon>Actinomycetota</taxon>
        <taxon>Actinomycetes</taxon>
        <taxon>Kitasatosporales</taxon>
        <taxon>Streptomycetaceae</taxon>
        <taxon>Kitasatospora</taxon>
    </lineage>
</organism>
<name>A0A0D0PJU0_KITGR</name>
<evidence type="ECO:0008006" key="3">
    <source>
        <dbReference type="Google" id="ProtNLM"/>
    </source>
</evidence>
<dbReference type="PANTHER" id="PTHR36451:SF1">
    <property type="entry name" value="OMEGA-HYDROXY-BETA-DIHYDROMENAQUINONE-9 SULFOTRANSFERASE STF3"/>
    <property type="match status" value="1"/>
</dbReference>
<dbReference type="InterPro" id="IPR052736">
    <property type="entry name" value="Stf3_sulfotransferase"/>
</dbReference>
<dbReference type="STRING" id="2064.TR51_27870"/>
<dbReference type="PANTHER" id="PTHR36451">
    <property type="entry name" value="PAPS-DEPENDENT SULFOTRANSFERASE STF3"/>
    <property type="match status" value="1"/>
</dbReference>
<keyword evidence="2" id="KW-1185">Reference proteome</keyword>
<sequence length="374" mass="41830">MEGTDLDPGALVAEARRLQGDEETPLGFLPELEQLAGAIDAEAGLHRQGRERARAALVASLVTQLRVRRMTREVPGLDQVQVQPVFITGLLRTGTTFLQHLLAQHPDLRSPALWETMAPGSSAPDEELVAACEAYIAEYYRAAPDFRSIHLLQSHLPEECHRLTANSFRHFIYALRYRIPGYAQWLREQSMVPAYAFHQEQLRTVLWRRPGAPVLLKCPSHLWYGDDLAKVYPDAKLIRLHRDPSVAVPSVCSLTATVRAARSDTVDREEIGSYWLDSAAEALNGLKQGRSSTSTPPLDLRFRDVVGDPLGTAERVCDYIGVPLTAEARRRMTAFMAAENDATTGKHRYTPQEFGLTEQGIKERFAPYLTEFSL</sequence>
<protein>
    <recommendedName>
        <fullName evidence="3">Sulfotransferase</fullName>
    </recommendedName>
</protein>